<dbReference type="PROSITE" id="PS50994">
    <property type="entry name" value="INTEGRASE"/>
    <property type="match status" value="1"/>
</dbReference>
<dbReference type="PANTHER" id="PTHR35004">
    <property type="entry name" value="TRANSPOSASE RV3428C-RELATED"/>
    <property type="match status" value="1"/>
</dbReference>
<organism evidence="3 4">
    <name type="scientific">Xiashengella succiniciproducens</name>
    <dbReference type="NCBI Taxonomy" id="2949635"/>
    <lineage>
        <taxon>Bacteria</taxon>
        <taxon>Pseudomonadati</taxon>
        <taxon>Bacteroidota</taxon>
        <taxon>Bacteroidia</taxon>
        <taxon>Marinilabiliales</taxon>
        <taxon>Marinilabiliaceae</taxon>
        <taxon>Xiashengella</taxon>
    </lineage>
</organism>
<evidence type="ECO:0000256" key="1">
    <source>
        <dbReference type="ARBA" id="ARBA00008059"/>
    </source>
</evidence>
<dbReference type="SMART" id="SM00382">
    <property type="entry name" value="AAA"/>
    <property type="match status" value="1"/>
</dbReference>
<dbReference type="RefSeq" id="WP_250724452.1">
    <property type="nucleotide sequence ID" value="NZ_CP098400.1"/>
</dbReference>
<dbReference type="SUPFAM" id="SSF52540">
    <property type="entry name" value="P-loop containing nucleoside triphosphate hydrolases"/>
    <property type="match status" value="1"/>
</dbReference>
<dbReference type="EMBL" id="CP098400">
    <property type="protein sequence ID" value="URW80312.1"/>
    <property type="molecule type" value="Genomic_DNA"/>
</dbReference>
<dbReference type="GO" id="GO:0015074">
    <property type="term" value="P:DNA integration"/>
    <property type="evidence" value="ECO:0007669"/>
    <property type="project" value="InterPro"/>
</dbReference>
<dbReference type="InterPro" id="IPR001584">
    <property type="entry name" value="Integrase_cat-core"/>
</dbReference>
<dbReference type="GO" id="GO:0000150">
    <property type="term" value="F:DNA strand exchange activity"/>
    <property type="evidence" value="ECO:0007669"/>
    <property type="project" value="InterPro"/>
</dbReference>
<dbReference type="Pfam" id="PF02796">
    <property type="entry name" value="HTH_7"/>
    <property type="match status" value="1"/>
</dbReference>
<accession>A0A9J6ZSV5</accession>
<feature type="domain" description="Integrase catalytic" evidence="2">
    <location>
        <begin position="137"/>
        <end position="260"/>
    </location>
</feature>
<dbReference type="NCBIfam" id="NF038214">
    <property type="entry name" value="IS21_help_AAA"/>
    <property type="match status" value="1"/>
</dbReference>
<sequence length="474" mass="54088">MAGKTRPMSQIKQLLRLHQQGKAKKEIARILGISKNTVKSYLHKYGSSGYNIDDLLEFDDPVLESKFLLGNPSYKEHRYEFLKKQMDYYVQELKRNGVTRLILWEEYKESNPNGYSFSQFCYHLHQHQKASKPTAVLHHEPSDKLFIDFAGKQLSYVDIQTGEIIKCQVFVACLPYSDYAFAMAVKTQGVEDFIYAISCCLSYLGGVPRAIVPDNLKSAVIKSDRYEPELNVALDDLANHYGTTIVPARVRSPKDKALLETRKHHELSLSEGLKLLLQNEYQSRKNNRFERLKKNAGFRYQATIEEIYIDAARGVDKEMLATLATGAYMENGESVLITGASGCGKSFLASALGQQACMQGKKVAYYNLQKLLMRTKMARLEGSIHKMFTKLSKTDLLIIDDFGLTRLDQQQRMDIMEIIEDRHARNSLIITSQLPVVNWYDIIGDDTIADAILDRLVHTAYRIELNGESLRKKR</sequence>
<keyword evidence="4" id="KW-1185">Reference proteome</keyword>
<dbReference type="GO" id="GO:0003677">
    <property type="term" value="F:DNA binding"/>
    <property type="evidence" value="ECO:0007669"/>
    <property type="project" value="InterPro"/>
</dbReference>
<dbReference type="Gene3D" id="3.40.50.300">
    <property type="entry name" value="P-loop containing nucleotide triphosphate hydrolases"/>
    <property type="match status" value="1"/>
</dbReference>
<dbReference type="Pfam" id="PF01695">
    <property type="entry name" value="IstB_IS21"/>
    <property type="match status" value="1"/>
</dbReference>
<name>A0A9J6ZSV5_9BACT</name>
<comment type="similarity">
    <text evidence="1">Belongs to the IS21/IS1162 putative ATP-binding protein family.</text>
</comment>
<reference evidence="3" key="2">
    <citation type="submission" date="2022-06" db="EMBL/GenBank/DDBJ databases">
        <title>Xiashengella guii gen. nov. sp. nov., a bacterium isolated form anaerobic digestion tank.</title>
        <authorList>
            <person name="Huang H."/>
        </authorList>
    </citation>
    <scope>NUCLEOTIDE SEQUENCE</scope>
    <source>
        <strain evidence="3">Ai-910</strain>
    </source>
</reference>
<dbReference type="Gene3D" id="1.10.10.10">
    <property type="entry name" value="Winged helix-like DNA-binding domain superfamily/Winged helix DNA-binding domain"/>
    <property type="match status" value="1"/>
</dbReference>
<dbReference type="PANTHER" id="PTHR35004:SF8">
    <property type="entry name" value="TRANSPOSASE RV3428C-RELATED"/>
    <property type="match status" value="1"/>
</dbReference>
<proteinExistence type="inferred from homology"/>
<dbReference type="GO" id="GO:0005524">
    <property type="term" value="F:ATP binding"/>
    <property type="evidence" value="ECO:0007669"/>
    <property type="project" value="InterPro"/>
</dbReference>
<dbReference type="CDD" id="cd00009">
    <property type="entry name" value="AAA"/>
    <property type="match status" value="1"/>
</dbReference>
<dbReference type="AlphaFoldDB" id="A0A9J6ZSV5"/>
<dbReference type="InterPro" id="IPR047661">
    <property type="entry name" value="IstB"/>
</dbReference>
<dbReference type="InterPro" id="IPR003593">
    <property type="entry name" value="AAA+_ATPase"/>
</dbReference>
<dbReference type="KEGG" id="alkq:M9189_02955"/>
<dbReference type="InterPro" id="IPR036388">
    <property type="entry name" value="WH-like_DNA-bd_sf"/>
</dbReference>
<evidence type="ECO:0000313" key="3">
    <source>
        <dbReference type="EMBL" id="URW80312.1"/>
    </source>
</evidence>
<gene>
    <name evidence="3" type="primary">istB</name>
    <name evidence="3" type="ORF">M9189_02955</name>
</gene>
<dbReference type="InterPro" id="IPR002611">
    <property type="entry name" value="IstB_ATP-bd"/>
</dbReference>
<evidence type="ECO:0000313" key="4">
    <source>
        <dbReference type="Proteomes" id="UP001056426"/>
    </source>
</evidence>
<dbReference type="InterPro" id="IPR006120">
    <property type="entry name" value="Resolvase_HTH_dom"/>
</dbReference>
<protein>
    <submittedName>
        <fullName evidence="3">IS21-like element helper ATPase IstB</fullName>
    </submittedName>
</protein>
<reference evidence="3" key="1">
    <citation type="submission" date="2022-05" db="EMBL/GenBank/DDBJ databases">
        <authorList>
            <person name="Sun X."/>
        </authorList>
    </citation>
    <scope>NUCLEOTIDE SEQUENCE</scope>
    <source>
        <strain evidence="3">Ai-910</strain>
    </source>
</reference>
<evidence type="ECO:0000259" key="2">
    <source>
        <dbReference type="PROSITE" id="PS50994"/>
    </source>
</evidence>
<dbReference type="Proteomes" id="UP001056426">
    <property type="component" value="Chromosome"/>
</dbReference>
<dbReference type="NCBIfam" id="NF033546">
    <property type="entry name" value="transpos_IS21"/>
    <property type="match status" value="1"/>
</dbReference>
<dbReference type="InterPro" id="IPR027417">
    <property type="entry name" value="P-loop_NTPase"/>
</dbReference>